<keyword evidence="3" id="KW-1185">Reference proteome</keyword>
<dbReference type="SMART" id="SM00614">
    <property type="entry name" value="ZnF_BED"/>
    <property type="match status" value="1"/>
</dbReference>
<feature type="compositionally biased region" description="Polar residues" evidence="1">
    <location>
        <begin position="11"/>
        <end position="25"/>
    </location>
</feature>
<dbReference type="GO" id="GO:0005634">
    <property type="term" value="C:nucleus"/>
    <property type="evidence" value="ECO:0007669"/>
    <property type="project" value="TreeGrafter"/>
</dbReference>
<evidence type="ECO:0000256" key="1">
    <source>
        <dbReference type="SAM" id="MobiDB-lite"/>
    </source>
</evidence>
<accession>A0A5C7HV33</accession>
<evidence type="ECO:0000313" key="3">
    <source>
        <dbReference type="Proteomes" id="UP000323000"/>
    </source>
</evidence>
<dbReference type="InterPro" id="IPR053031">
    <property type="entry name" value="Cuticle_assoc_protein"/>
</dbReference>
<dbReference type="EMBL" id="VAHF01000005">
    <property type="protein sequence ID" value="TXG60961.1"/>
    <property type="molecule type" value="Genomic_DNA"/>
</dbReference>
<feature type="region of interest" description="Disordered" evidence="1">
    <location>
        <begin position="1"/>
        <end position="25"/>
    </location>
</feature>
<reference evidence="3" key="1">
    <citation type="journal article" date="2019" name="Gigascience">
        <title>De novo genome assembly of the endangered Acer yangbiense, a plant species with extremely small populations endemic to Yunnan Province, China.</title>
        <authorList>
            <person name="Yang J."/>
            <person name="Wariss H.M."/>
            <person name="Tao L."/>
            <person name="Zhang R."/>
            <person name="Yun Q."/>
            <person name="Hollingsworth P."/>
            <person name="Dao Z."/>
            <person name="Luo G."/>
            <person name="Guo H."/>
            <person name="Ma Y."/>
            <person name="Sun W."/>
        </authorList>
    </citation>
    <scope>NUCLEOTIDE SEQUENCE [LARGE SCALE GENOMIC DNA]</scope>
    <source>
        <strain evidence="3">cv. Malutang</strain>
    </source>
</reference>
<dbReference type="OrthoDB" id="1742101at2759"/>
<dbReference type="Proteomes" id="UP000323000">
    <property type="component" value="Chromosome 5"/>
</dbReference>
<comment type="caution">
    <text evidence="2">The sequence shown here is derived from an EMBL/GenBank/DDBJ whole genome shotgun (WGS) entry which is preliminary data.</text>
</comment>
<gene>
    <name evidence="2" type="ORF">EZV62_012324</name>
</gene>
<evidence type="ECO:0000313" key="2">
    <source>
        <dbReference type="EMBL" id="TXG60961.1"/>
    </source>
</evidence>
<dbReference type="PANTHER" id="PTHR34396">
    <property type="entry name" value="OS03G0264950 PROTEIN-RELATED"/>
    <property type="match status" value="1"/>
</dbReference>
<dbReference type="GO" id="GO:1990837">
    <property type="term" value="F:sequence-specific double-stranded DNA binding"/>
    <property type="evidence" value="ECO:0007669"/>
    <property type="project" value="TreeGrafter"/>
</dbReference>
<proteinExistence type="predicted"/>
<name>A0A5C7HV33_9ROSI</name>
<dbReference type="GO" id="GO:0006357">
    <property type="term" value="P:regulation of transcription by RNA polymerase II"/>
    <property type="evidence" value="ECO:0007669"/>
    <property type="project" value="TreeGrafter"/>
</dbReference>
<organism evidence="2 3">
    <name type="scientific">Acer yangbiense</name>
    <dbReference type="NCBI Taxonomy" id="1000413"/>
    <lineage>
        <taxon>Eukaryota</taxon>
        <taxon>Viridiplantae</taxon>
        <taxon>Streptophyta</taxon>
        <taxon>Embryophyta</taxon>
        <taxon>Tracheophyta</taxon>
        <taxon>Spermatophyta</taxon>
        <taxon>Magnoliopsida</taxon>
        <taxon>eudicotyledons</taxon>
        <taxon>Gunneridae</taxon>
        <taxon>Pentapetalae</taxon>
        <taxon>rosids</taxon>
        <taxon>malvids</taxon>
        <taxon>Sapindales</taxon>
        <taxon>Sapindaceae</taxon>
        <taxon>Hippocastanoideae</taxon>
        <taxon>Acereae</taxon>
        <taxon>Acer</taxon>
    </lineage>
</organism>
<sequence>MSQPHLEVDAQPSNNPQNSSVVEPNLDTSRLRSLVWHHYKRQKMNNGQIKAICNYCKSHLNGGPNDGTTHLNRCQRSKLVKTDIKQFQLVKSKGDSGKDAMASYAFDQNVAKKKLANMIIMHEYPLSMVEHEAFREFSIAL</sequence>
<dbReference type="PANTHER" id="PTHR34396:SF25">
    <property type="entry name" value="BOUNDARY ELEMENT ASSOCIATED FACTOR"/>
    <property type="match status" value="1"/>
</dbReference>
<protein>
    <submittedName>
        <fullName evidence="2">Uncharacterized protein</fullName>
    </submittedName>
</protein>
<dbReference type="AlphaFoldDB" id="A0A5C7HV33"/>